<evidence type="ECO:0000313" key="1">
    <source>
        <dbReference type="EMBL" id="CAB3997545.1"/>
    </source>
</evidence>
<protein>
    <submittedName>
        <fullName evidence="1">Uncharacterized protein</fullName>
    </submittedName>
</protein>
<accession>A0A6S7H144</accession>
<dbReference type="AlphaFoldDB" id="A0A6S7H144"/>
<proteinExistence type="predicted"/>
<sequence length="123" mass="14058">MASRFNNRLSNGKFGKVSQINTSHTKERLLKAINSWRKTARVEFESSEARKYANGDELGIDPGLNCIKYTCKVEKKKSKDIDRKNSILFKQRRNQLHSRRIQGTAKEEKQELGPAYKSGIGTV</sequence>
<dbReference type="EMBL" id="CACRXK020003125">
    <property type="protein sequence ID" value="CAB3997545.1"/>
    <property type="molecule type" value="Genomic_DNA"/>
</dbReference>
<comment type="caution">
    <text evidence="1">The sequence shown here is derived from an EMBL/GenBank/DDBJ whole genome shotgun (WGS) entry which is preliminary data.</text>
</comment>
<gene>
    <name evidence="1" type="ORF">PACLA_8A050243</name>
</gene>
<name>A0A6S7H144_PARCT</name>
<reference evidence="1" key="1">
    <citation type="submission" date="2020-04" db="EMBL/GenBank/DDBJ databases">
        <authorList>
            <person name="Alioto T."/>
            <person name="Alioto T."/>
            <person name="Gomez Garrido J."/>
        </authorList>
    </citation>
    <scope>NUCLEOTIDE SEQUENCE</scope>
    <source>
        <strain evidence="1">A484AB</strain>
    </source>
</reference>
<organism evidence="1 2">
    <name type="scientific">Paramuricea clavata</name>
    <name type="common">Red gorgonian</name>
    <name type="synonym">Violescent sea-whip</name>
    <dbReference type="NCBI Taxonomy" id="317549"/>
    <lineage>
        <taxon>Eukaryota</taxon>
        <taxon>Metazoa</taxon>
        <taxon>Cnidaria</taxon>
        <taxon>Anthozoa</taxon>
        <taxon>Octocorallia</taxon>
        <taxon>Malacalcyonacea</taxon>
        <taxon>Plexauridae</taxon>
        <taxon>Paramuricea</taxon>
    </lineage>
</organism>
<dbReference type="Proteomes" id="UP001152795">
    <property type="component" value="Unassembled WGS sequence"/>
</dbReference>
<evidence type="ECO:0000313" key="2">
    <source>
        <dbReference type="Proteomes" id="UP001152795"/>
    </source>
</evidence>
<keyword evidence="2" id="KW-1185">Reference proteome</keyword>